<dbReference type="CDD" id="cd09272">
    <property type="entry name" value="RNase_HI_RT_Ty1"/>
    <property type="match status" value="1"/>
</dbReference>
<dbReference type="Pfam" id="PF07727">
    <property type="entry name" value="RVT_2"/>
    <property type="match status" value="1"/>
</dbReference>
<dbReference type="PANTHER" id="PTHR11439">
    <property type="entry name" value="GAG-POL-RELATED RETROTRANSPOSON"/>
    <property type="match status" value="1"/>
</dbReference>
<evidence type="ECO:0000313" key="4">
    <source>
        <dbReference type="Proteomes" id="UP000288805"/>
    </source>
</evidence>
<evidence type="ECO:0000313" key="3">
    <source>
        <dbReference type="EMBL" id="RVW99662.1"/>
    </source>
</evidence>
<sequence length="414" mass="47618">MSHQGENLESEEGFRELKSQPSSIPSAPEQPESRNQPESESIELPNSTHLNPVEPTISLTQHISETWGDPERQELCVYSRRIKPQRQLPIMEPHCQKPELSVTDLQNNPGLSSSFQDFNTNISCVEIPRLPRDICTDCKLNTIQVLLSLTTNLDWPLQQLDAKNALLNRELNEEVYMDSPPSFEDNGRNNLAYKLKRNDLEEMERLKGFMAREFEIEDHGPPRHFLGMEVKRSRNGIVLSQRKCTLNLLKETSRYQRLVSELIYLSHTQLDIAFAMSVELEERKLEAFTNMNWVGSIEDRQSISVSYTFVWGNLVTWKSKKQSVATRSSVEAKFRVMALGIFISIAHNLIHHDRTKHVEVDRYFIKVKIKGGMLNVEYVPTREQAVDILTEGLPHQNFDELTSKLSLLDIYSPA</sequence>
<feature type="compositionally biased region" description="Polar residues" evidence="1">
    <location>
        <begin position="38"/>
        <end position="50"/>
    </location>
</feature>
<reference evidence="3 4" key="1">
    <citation type="journal article" date="2018" name="PLoS Genet.">
        <title>Population sequencing reveals clonal diversity and ancestral inbreeding in the grapevine cultivar Chardonnay.</title>
        <authorList>
            <person name="Roach M.J."/>
            <person name="Johnson D.L."/>
            <person name="Bohlmann J."/>
            <person name="van Vuuren H.J."/>
            <person name="Jones S.J."/>
            <person name="Pretorius I.S."/>
            <person name="Schmidt S.A."/>
            <person name="Borneman A.R."/>
        </authorList>
    </citation>
    <scope>NUCLEOTIDE SEQUENCE [LARGE SCALE GENOMIC DNA]</scope>
    <source>
        <strain evidence="4">cv. Chardonnay</strain>
        <tissue evidence="3">Leaf</tissue>
    </source>
</reference>
<dbReference type="Proteomes" id="UP000288805">
    <property type="component" value="Unassembled WGS sequence"/>
</dbReference>
<organism evidence="3 4">
    <name type="scientific">Vitis vinifera</name>
    <name type="common">Grape</name>
    <dbReference type="NCBI Taxonomy" id="29760"/>
    <lineage>
        <taxon>Eukaryota</taxon>
        <taxon>Viridiplantae</taxon>
        <taxon>Streptophyta</taxon>
        <taxon>Embryophyta</taxon>
        <taxon>Tracheophyta</taxon>
        <taxon>Spermatophyta</taxon>
        <taxon>Magnoliopsida</taxon>
        <taxon>eudicotyledons</taxon>
        <taxon>Gunneridae</taxon>
        <taxon>Pentapetalae</taxon>
        <taxon>rosids</taxon>
        <taxon>Vitales</taxon>
        <taxon>Vitaceae</taxon>
        <taxon>Viteae</taxon>
        <taxon>Vitis</taxon>
    </lineage>
</organism>
<evidence type="ECO:0000259" key="2">
    <source>
        <dbReference type="Pfam" id="PF07727"/>
    </source>
</evidence>
<gene>
    <name evidence="3" type="primary">RE1_1676</name>
    <name evidence="3" type="ORF">CK203_021547</name>
</gene>
<accession>A0A438ISG4</accession>
<dbReference type="PANTHER" id="PTHR11439:SF440">
    <property type="entry name" value="INTEGRASE CATALYTIC DOMAIN-CONTAINING PROTEIN"/>
    <property type="match status" value="1"/>
</dbReference>
<evidence type="ECO:0000256" key="1">
    <source>
        <dbReference type="SAM" id="MobiDB-lite"/>
    </source>
</evidence>
<dbReference type="AlphaFoldDB" id="A0A438ISG4"/>
<dbReference type="InterPro" id="IPR013103">
    <property type="entry name" value="RVT_2"/>
</dbReference>
<feature type="domain" description="Reverse transcriptase Ty1/copia-type" evidence="2">
    <location>
        <begin position="139"/>
        <end position="197"/>
    </location>
</feature>
<protein>
    <submittedName>
        <fullName evidence="3">Retrovirus-related Pol polyprotein from transposon RE1</fullName>
    </submittedName>
</protein>
<comment type="caution">
    <text evidence="3">The sequence shown here is derived from an EMBL/GenBank/DDBJ whole genome shotgun (WGS) entry which is preliminary data.</text>
</comment>
<feature type="region of interest" description="Disordered" evidence="1">
    <location>
        <begin position="1"/>
        <end position="53"/>
    </location>
</feature>
<dbReference type="EMBL" id="QGNW01000086">
    <property type="protein sequence ID" value="RVW99662.1"/>
    <property type="molecule type" value="Genomic_DNA"/>
</dbReference>
<proteinExistence type="predicted"/>
<name>A0A438ISG4_VITVI</name>